<protein>
    <submittedName>
        <fullName evidence="1">Uncharacterized protein</fullName>
    </submittedName>
</protein>
<evidence type="ECO:0000313" key="2">
    <source>
        <dbReference type="Proteomes" id="UP000615796"/>
    </source>
</evidence>
<evidence type="ECO:0000313" key="1">
    <source>
        <dbReference type="EMBL" id="MBC5851450.1"/>
    </source>
</evidence>
<proteinExistence type="predicted"/>
<dbReference type="AlphaFoldDB" id="A0A9X0UI28"/>
<comment type="caution">
    <text evidence="1">The sequence shown here is derived from an EMBL/GenBank/DDBJ whole genome shotgun (WGS) entry which is preliminary data.</text>
</comment>
<sequence length="64" mass="7260">MNVETVNVIIAIQDIEKKAGKMRYEANQILQKAEGMELAAKSLREEFKTAIEIYESRMKKTGGN</sequence>
<name>A0A9X0UI28_VIBME</name>
<gene>
    <name evidence="1" type="ORF">H8Q88_10950</name>
</gene>
<reference evidence="1" key="1">
    <citation type="submission" date="2020-08" db="EMBL/GenBank/DDBJ databases">
        <title>Genome Sequencing and Pan-Genome Analysis of Migratory bird Vibrio Strains, Inner Mongolia.</title>
        <authorList>
            <person name="Zheng L."/>
        </authorList>
    </citation>
    <scope>NUCLEOTIDE SEQUENCE</scope>
    <source>
        <strain evidence="1">M13F</strain>
    </source>
</reference>
<organism evidence="1 2">
    <name type="scientific">Vibrio metschnikovii</name>
    <dbReference type="NCBI Taxonomy" id="28172"/>
    <lineage>
        <taxon>Bacteria</taxon>
        <taxon>Pseudomonadati</taxon>
        <taxon>Pseudomonadota</taxon>
        <taxon>Gammaproteobacteria</taxon>
        <taxon>Vibrionales</taxon>
        <taxon>Vibrionaceae</taxon>
        <taxon>Vibrio</taxon>
    </lineage>
</organism>
<dbReference type="Proteomes" id="UP000615796">
    <property type="component" value="Unassembled WGS sequence"/>
</dbReference>
<keyword evidence="2" id="KW-1185">Reference proteome</keyword>
<dbReference type="RefSeq" id="WP_187026250.1">
    <property type="nucleotide sequence ID" value="NZ_JACRUP010000006.1"/>
</dbReference>
<dbReference type="EMBL" id="JACRUP010000006">
    <property type="protein sequence ID" value="MBC5851450.1"/>
    <property type="molecule type" value="Genomic_DNA"/>
</dbReference>
<accession>A0A9X0UI28</accession>